<gene>
    <name evidence="4" type="ORF">D7V21_11860</name>
</gene>
<dbReference type="EMBL" id="RAXU01000015">
    <property type="protein sequence ID" value="RKG32356.1"/>
    <property type="molecule type" value="Genomic_DNA"/>
</dbReference>
<keyword evidence="2" id="KW-0813">Transport</keyword>
<sequence length="406" mass="45955">MLACSYANADHFFNDSKNSLWTRNYYYDRNYTEVSTTPALKEWAQGFIYSFESGYTATTIGFGLDIQAAAGFKLHADRDQTGAGLLPVDKVTREAADSYGEIGWTVKAKYQQTEVKAGTLMPFTPVIFSSRARLLPQTFRGVELKSKDIDNTNLTLGYVDKVNQRDSTNFENIRISTANGKFKAAETDSVYYGGFNYLFDKSNSIGFYTIKLDDIYQQHVFMSNNVIHLNDSLSLIPDLKYYINRADGKKLAGKVDNDLIAANFSLKHDTHAFSLGFLKSYGDTAFPYITGGEVLFFLDGISTDFLNPREDVFSIRYDYDFKNYISGLKGMVRYSEGHNIYLPNLGGTDLKEKETAFDIQYTVPEGKLKGLSVRARYALYDNDFASTAAFKPDHEFRLGIDYTWNF</sequence>
<comment type="caution">
    <text evidence="4">The sequence shown here is derived from an EMBL/GenBank/DDBJ whole genome shotgun (WGS) entry which is preliminary data.</text>
</comment>
<dbReference type="Pfam" id="PF03573">
    <property type="entry name" value="OprD"/>
    <property type="match status" value="1"/>
</dbReference>
<dbReference type="InterPro" id="IPR023614">
    <property type="entry name" value="Porin_dom_sf"/>
</dbReference>
<proteinExistence type="inferred from homology"/>
<reference evidence="4 5" key="1">
    <citation type="submission" date="2018-09" db="EMBL/GenBank/DDBJ databases">
        <title>The draft genome of Acinetobacter spp. strains.</title>
        <authorList>
            <person name="Qin J."/>
            <person name="Feng Y."/>
            <person name="Zong Z."/>
        </authorList>
    </citation>
    <scope>NUCLEOTIDE SEQUENCE [LARGE SCALE GENOMIC DNA]</scope>
    <source>
        <strain evidence="4 5">WCHAc060096</strain>
    </source>
</reference>
<dbReference type="GO" id="GO:0016020">
    <property type="term" value="C:membrane"/>
    <property type="evidence" value="ECO:0007669"/>
    <property type="project" value="InterPro"/>
</dbReference>
<dbReference type="InterPro" id="IPR005318">
    <property type="entry name" value="OM_porin_bac"/>
</dbReference>
<keyword evidence="3" id="KW-0732">Signal</keyword>
<evidence type="ECO:0000256" key="3">
    <source>
        <dbReference type="ARBA" id="ARBA00022729"/>
    </source>
</evidence>
<dbReference type="Gene3D" id="2.40.160.10">
    <property type="entry name" value="Porin"/>
    <property type="match status" value="1"/>
</dbReference>
<dbReference type="AlphaFoldDB" id="A0A3A8EFR3"/>
<dbReference type="RefSeq" id="WP_120370685.1">
    <property type="nucleotide sequence ID" value="NZ_RAXU01000015.1"/>
</dbReference>
<protein>
    <submittedName>
        <fullName evidence="4">Outer membrane porin, OprD family</fullName>
    </submittedName>
</protein>
<evidence type="ECO:0000313" key="5">
    <source>
        <dbReference type="Proteomes" id="UP000269001"/>
    </source>
</evidence>
<dbReference type="Proteomes" id="UP000269001">
    <property type="component" value="Unassembled WGS sequence"/>
</dbReference>
<evidence type="ECO:0000313" key="4">
    <source>
        <dbReference type="EMBL" id="RKG32356.1"/>
    </source>
</evidence>
<name>A0A3A8EFR3_9GAMM</name>
<evidence type="ECO:0000256" key="2">
    <source>
        <dbReference type="ARBA" id="ARBA00022448"/>
    </source>
</evidence>
<accession>A0A3A8EFR3</accession>
<comment type="similarity">
    <text evidence="1">Belongs to the outer membrane porin (Opr) (TC 1.B.25) family.</text>
</comment>
<dbReference type="PANTHER" id="PTHR34596">
    <property type="entry name" value="CHITOPORIN"/>
    <property type="match status" value="1"/>
</dbReference>
<evidence type="ECO:0000256" key="1">
    <source>
        <dbReference type="ARBA" id="ARBA00009075"/>
    </source>
</evidence>
<dbReference type="GO" id="GO:0015288">
    <property type="term" value="F:porin activity"/>
    <property type="evidence" value="ECO:0007669"/>
    <property type="project" value="TreeGrafter"/>
</dbReference>
<dbReference type="PANTHER" id="PTHR34596:SF2">
    <property type="entry name" value="CHITOPORIN"/>
    <property type="match status" value="1"/>
</dbReference>
<organism evidence="4 5">
    <name type="scientific">Acinetobacter guerrae</name>
    <dbReference type="NCBI Taxonomy" id="1843371"/>
    <lineage>
        <taxon>Bacteria</taxon>
        <taxon>Pseudomonadati</taxon>
        <taxon>Pseudomonadota</taxon>
        <taxon>Gammaproteobacteria</taxon>
        <taxon>Moraxellales</taxon>
        <taxon>Moraxellaceae</taxon>
        <taxon>Acinetobacter</taxon>
    </lineage>
</organism>
<keyword evidence="5" id="KW-1185">Reference proteome</keyword>